<dbReference type="Pfam" id="PF06413">
    <property type="entry name" value="Neugrin"/>
    <property type="match status" value="1"/>
</dbReference>
<dbReference type="InParanoid" id="A0A2T3ABQ0"/>
<feature type="compositionally biased region" description="Basic and acidic residues" evidence="6">
    <location>
        <begin position="197"/>
        <end position="237"/>
    </location>
</feature>
<protein>
    <recommendedName>
        <fullName evidence="4">Required for respiratory growth protein 9, mitochondrial</fullName>
    </recommendedName>
</protein>
<evidence type="ECO:0000256" key="2">
    <source>
        <dbReference type="ARBA" id="ARBA00004173"/>
    </source>
</evidence>
<dbReference type="AlphaFoldDB" id="A0A2T3ABQ0"/>
<dbReference type="GO" id="GO:0005634">
    <property type="term" value="C:nucleus"/>
    <property type="evidence" value="ECO:0007669"/>
    <property type="project" value="TreeGrafter"/>
</dbReference>
<dbReference type="InterPro" id="IPR010487">
    <property type="entry name" value="NGRN/Rrg9"/>
</dbReference>
<feature type="region of interest" description="Disordered" evidence="6">
    <location>
        <begin position="351"/>
        <end position="402"/>
    </location>
</feature>
<gene>
    <name evidence="7" type="ORF">BD289DRAFT_430784</name>
</gene>
<proteinExistence type="inferred from homology"/>
<comment type="subcellular location">
    <subcellularLocation>
        <location evidence="2">Mitochondrion</location>
    </subcellularLocation>
</comment>
<feature type="compositionally biased region" description="Acidic residues" evidence="6">
    <location>
        <begin position="375"/>
        <end position="385"/>
    </location>
</feature>
<dbReference type="GO" id="GO:0005739">
    <property type="term" value="C:mitochondrion"/>
    <property type="evidence" value="ECO:0007669"/>
    <property type="project" value="UniProtKB-SubCell"/>
</dbReference>
<evidence type="ECO:0000256" key="1">
    <source>
        <dbReference type="ARBA" id="ARBA00003548"/>
    </source>
</evidence>
<keyword evidence="8" id="KW-1185">Reference proteome</keyword>
<feature type="compositionally biased region" description="Low complexity" evidence="6">
    <location>
        <begin position="73"/>
        <end position="92"/>
    </location>
</feature>
<evidence type="ECO:0000313" key="7">
    <source>
        <dbReference type="EMBL" id="PSR90561.1"/>
    </source>
</evidence>
<evidence type="ECO:0000256" key="6">
    <source>
        <dbReference type="SAM" id="MobiDB-lite"/>
    </source>
</evidence>
<name>A0A2T3ABQ0_9PEZI</name>
<dbReference type="STRING" id="2025994.A0A2T3ABQ0"/>
<feature type="compositionally biased region" description="Basic residues" evidence="6">
    <location>
        <begin position="390"/>
        <end position="402"/>
    </location>
</feature>
<dbReference type="EMBL" id="KZ678418">
    <property type="protein sequence ID" value="PSR90561.1"/>
    <property type="molecule type" value="Genomic_DNA"/>
</dbReference>
<accession>A0A2T3ABQ0</accession>
<reference evidence="7 8" key="1">
    <citation type="journal article" date="2018" name="Mycol. Prog.">
        <title>Coniella lustricola, a new species from submerged detritus.</title>
        <authorList>
            <person name="Raudabaugh D.B."/>
            <person name="Iturriaga T."/>
            <person name="Carver A."/>
            <person name="Mondo S."/>
            <person name="Pangilinan J."/>
            <person name="Lipzen A."/>
            <person name="He G."/>
            <person name="Amirebrahimi M."/>
            <person name="Grigoriev I.V."/>
            <person name="Miller A.N."/>
        </authorList>
    </citation>
    <scope>NUCLEOTIDE SEQUENCE [LARGE SCALE GENOMIC DNA]</scope>
    <source>
        <strain evidence="7 8">B22-T-1</strain>
    </source>
</reference>
<feature type="compositionally biased region" description="Basic and acidic residues" evidence="6">
    <location>
        <begin position="121"/>
        <end position="131"/>
    </location>
</feature>
<sequence>MTTACSCRSQALRTFITSVARVHASYSPVATASWLGLARHAANHPAAQPRLLSSTLPHGSRAIHTNANADACEAPGSTSASPSAPSPSTESANQPAPGIIPDPLRLDASKPSSVTPDSSAEEPRQDTKPDGPEVVTRKPHKQKIWLRKQALKAAKAAEQAQARAQAPRRPTKRGTRASAVHERPVESSDNLTFSLEEQQRQAELRKTEQRNEAKRAREEREKEKEQERVTREAERRKNMPHWALQKEALKKKFPDGWAPRKRLSPDALSGIRALHQQFPDMFSTAALAEKFEVSPEVIRRILRSRWEPTAEEEEDRQRRWANRGTAIWNRYSELGMKPPKKWRDAGIALRPWGGLGSWSNESRAPPPKYAARQDDEQDKDEEAEMEQQRRLKARRRLAKTLV</sequence>
<evidence type="ECO:0000256" key="5">
    <source>
        <dbReference type="ARBA" id="ARBA00022946"/>
    </source>
</evidence>
<comment type="function">
    <text evidence="1">Required for respiratory activity and maintenance and expression of the mitochondrial genome.</text>
</comment>
<feature type="compositionally biased region" description="Polar residues" evidence="6">
    <location>
        <begin position="187"/>
        <end position="196"/>
    </location>
</feature>
<dbReference type="PANTHER" id="PTHR13475:SF3">
    <property type="entry name" value="NEUGRIN"/>
    <property type="match status" value="1"/>
</dbReference>
<evidence type="ECO:0000313" key="8">
    <source>
        <dbReference type="Proteomes" id="UP000241462"/>
    </source>
</evidence>
<keyword evidence="5" id="KW-0809">Transit peptide</keyword>
<dbReference type="PANTHER" id="PTHR13475">
    <property type="entry name" value="NEUGRIN"/>
    <property type="match status" value="1"/>
</dbReference>
<comment type="similarity">
    <text evidence="3">Belongs to the RRG9 family.</text>
</comment>
<evidence type="ECO:0000256" key="4">
    <source>
        <dbReference type="ARBA" id="ARBA00013566"/>
    </source>
</evidence>
<dbReference type="Proteomes" id="UP000241462">
    <property type="component" value="Unassembled WGS sequence"/>
</dbReference>
<feature type="compositionally biased region" description="Low complexity" evidence="6">
    <location>
        <begin position="151"/>
        <end position="168"/>
    </location>
</feature>
<dbReference type="OrthoDB" id="5578174at2759"/>
<organism evidence="7 8">
    <name type="scientific">Coniella lustricola</name>
    <dbReference type="NCBI Taxonomy" id="2025994"/>
    <lineage>
        <taxon>Eukaryota</taxon>
        <taxon>Fungi</taxon>
        <taxon>Dikarya</taxon>
        <taxon>Ascomycota</taxon>
        <taxon>Pezizomycotina</taxon>
        <taxon>Sordariomycetes</taxon>
        <taxon>Sordariomycetidae</taxon>
        <taxon>Diaporthales</taxon>
        <taxon>Schizoparmaceae</taxon>
        <taxon>Coniella</taxon>
    </lineage>
</organism>
<evidence type="ECO:0000256" key="3">
    <source>
        <dbReference type="ARBA" id="ARBA00010895"/>
    </source>
</evidence>
<feature type="region of interest" description="Disordered" evidence="6">
    <location>
        <begin position="71"/>
        <end position="259"/>
    </location>
</feature>
<feature type="compositionally biased region" description="Basic residues" evidence="6">
    <location>
        <begin position="137"/>
        <end position="150"/>
    </location>
</feature>